<feature type="region of interest" description="Disordered" evidence="1">
    <location>
        <begin position="1"/>
        <end position="212"/>
    </location>
</feature>
<dbReference type="EMBL" id="MU157903">
    <property type="protein sequence ID" value="KAF9524179.1"/>
    <property type="molecule type" value="Genomic_DNA"/>
</dbReference>
<evidence type="ECO:0000313" key="2">
    <source>
        <dbReference type="EMBL" id="KAF9524179.1"/>
    </source>
</evidence>
<gene>
    <name evidence="2" type="ORF">CPB83DRAFT_637570</name>
</gene>
<dbReference type="Proteomes" id="UP000807306">
    <property type="component" value="Unassembled WGS sequence"/>
</dbReference>
<evidence type="ECO:0000256" key="1">
    <source>
        <dbReference type="SAM" id="MobiDB-lite"/>
    </source>
</evidence>
<feature type="region of interest" description="Disordered" evidence="1">
    <location>
        <begin position="232"/>
        <end position="278"/>
    </location>
</feature>
<feature type="compositionally biased region" description="Pro residues" evidence="1">
    <location>
        <begin position="147"/>
        <end position="156"/>
    </location>
</feature>
<comment type="caution">
    <text evidence="2">The sequence shown here is derived from an EMBL/GenBank/DDBJ whole genome shotgun (WGS) entry which is preliminary data.</text>
</comment>
<evidence type="ECO:0000313" key="3">
    <source>
        <dbReference type="Proteomes" id="UP000807306"/>
    </source>
</evidence>
<accession>A0A9P6JKY0</accession>
<keyword evidence="3" id="KW-1185">Reference proteome</keyword>
<proteinExistence type="predicted"/>
<feature type="compositionally biased region" description="Basic residues" evidence="1">
    <location>
        <begin position="242"/>
        <end position="251"/>
    </location>
</feature>
<feature type="compositionally biased region" description="Low complexity" evidence="1">
    <location>
        <begin position="31"/>
        <end position="85"/>
    </location>
</feature>
<dbReference type="AlphaFoldDB" id="A0A9P6JKY0"/>
<sequence>MDTSTLPATGLTHSEPDTQYNTLVIPPFMPHASSPSRSPYMSSNPSSLSLASQSSSHFSSHSPAPSTFHSPHPSSPFISTTPPTTINLPNGLDETRPMPPISLEIPTSLSHPQLRRSPGSAISESSSNEGLPSLQHHSPSPAHLATPPTPSGPPPIRFDKDDPLPPPQQPRTPHRLQTVTVRNRKDREDPSAWKFPPTPVSSRPNDGTGFGLGLVPAPSAALAQQLGMSDLLPPSPLPLTSMHHHQQHSHSKLSTPVDEFSPMPSSSSSSATTARPPFTSNHVALRPVNYPALVSDPSLTGKELERVVNDLSGLLQDIYEGLNDLLGDDPTDDLTPSTSTLQIASLR</sequence>
<organism evidence="2 3">
    <name type="scientific">Crepidotus variabilis</name>
    <dbReference type="NCBI Taxonomy" id="179855"/>
    <lineage>
        <taxon>Eukaryota</taxon>
        <taxon>Fungi</taxon>
        <taxon>Dikarya</taxon>
        <taxon>Basidiomycota</taxon>
        <taxon>Agaricomycotina</taxon>
        <taxon>Agaricomycetes</taxon>
        <taxon>Agaricomycetidae</taxon>
        <taxon>Agaricales</taxon>
        <taxon>Agaricineae</taxon>
        <taxon>Crepidotaceae</taxon>
        <taxon>Crepidotus</taxon>
    </lineage>
</organism>
<feature type="compositionally biased region" description="Polar residues" evidence="1">
    <location>
        <begin position="120"/>
        <end position="138"/>
    </location>
</feature>
<reference evidence="2" key="1">
    <citation type="submission" date="2020-11" db="EMBL/GenBank/DDBJ databases">
        <authorList>
            <consortium name="DOE Joint Genome Institute"/>
            <person name="Ahrendt S."/>
            <person name="Riley R."/>
            <person name="Andreopoulos W."/>
            <person name="Labutti K."/>
            <person name="Pangilinan J."/>
            <person name="Ruiz-Duenas F.J."/>
            <person name="Barrasa J.M."/>
            <person name="Sanchez-Garcia M."/>
            <person name="Camarero S."/>
            <person name="Miyauchi S."/>
            <person name="Serrano A."/>
            <person name="Linde D."/>
            <person name="Babiker R."/>
            <person name="Drula E."/>
            <person name="Ayuso-Fernandez I."/>
            <person name="Pacheco R."/>
            <person name="Padilla G."/>
            <person name="Ferreira P."/>
            <person name="Barriuso J."/>
            <person name="Kellner H."/>
            <person name="Castanera R."/>
            <person name="Alfaro M."/>
            <person name="Ramirez L."/>
            <person name="Pisabarro A.G."/>
            <person name="Kuo A."/>
            <person name="Tritt A."/>
            <person name="Lipzen A."/>
            <person name="He G."/>
            <person name="Yan M."/>
            <person name="Ng V."/>
            <person name="Cullen D."/>
            <person name="Martin F."/>
            <person name="Rosso M.-N."/>
            <person name="Henrissat B."/>
            <person name="Hibbett D."/>
            <person name="Martinez A.T."/>
            <person name="Grigoriev I.V."/>
        </authorList>
    </citation>
    <scope>NUCLEOTIDE SEQUENCE</scope>
    <source>
        <strain evidence="2">CBS 506.95</strain>
    </source>
</reference>
<protein>
    <submittedName>
        <fullName evidence="2">Uncharacterized protein</fullName>
    </submittedName>
</protein>
<feature type="compositionally biased region" description="Low complexity" evidence="1">
    <location>
        <begin position="260"/>
        <end position="278"/>
    </location>
</feature>
<name>A0A9P6JKY0_9AGAR</name>